<evidence type="ECO:0000313" key="3">
    <source>
        <dbReference type="Proteomes" id="UP000470772"/>
    </source>
</evidence>
<proteinExistence type="predicted"/>
<accession>A0A6A9QX84</accession>
<feature type="transmembrane region" description="Helical" evidence="1">
    <location>
        <begin position="37"/>
        <end position="57"/>
    </location>
</feature>
<dbReference type="Proteomes" id="UP000470772">
    <property type="component" value="Unassembled WGS sequence"/>
</dbReference>
<dbReference type="RefSeq" id="WP_156017288.1">
    <property type="nucleotide sequence ID" value="NZ_WGGD01000005.1"/>
</dbReference>
<dbReference type="AlphaFoldDB" id="A0A6A9QX84"/>
<keyword evidence="1" id="KW-0812">Transmembrane</keyword>
<evidence type="ECO:0000256" key="1">
    <source>
        <dbReference type="SAM" id="Phobius"/>
    </source>
</evidence>
<keyword evidence="1" id="KW-1133">Transmembrane helix</keyword>
<reference evidence="2 3" key="1">
    <citation type="submission" date="2019-10" db="EMBL/GenBank/DDBJ databases">
        <title>Sequencing and Assembly of Multiple Reported Metal-Biooxidizing Members of the Extremely Thermoacidophilic Archaeal Family Sulfolobaceae.</title>
        <authorList>
            <person name="Counts J.A."/>
            <person name="Kelly R.M."/>
        </authorList>
    </citation>
    <scope>NUCLEOTIDE SEQUENCE [LARGE SCALE GENOMIC DNA]</scope>
    <source>
        <strain evidence="2 3">DSM 6482</strain>
    </source>
</reference>
<dbReference type="EMBL" id="WGGD01000005">
    <property type="protein sequence ID" value="MUN29652.1"/>
    <property type="molecule type" value="Genomic_DNA"/>
</dbReference>
<feature type="transmembrane region" description="Helical" evidence="1">
    <location>
        <begin position="7"/>
        <end position="25"/>
    </location>
</feature>
<name>A0A6A9QX84_SULME</name>
<organism evidence="2 3">
    <name type="scientific">Sulfuracidifex metallicus DSM 6482 = JCM 9184</name>
    <dbReference type="NCBI Taxonomy" id="523847"/>
    <lineage>
        <taxon>Archaea</taxon>
        <taxon>Thermoproteota</taxon>
        <taxon>Thermoprotei</taxon>
        <taxon>Sulfolobales</taxon>
        <taxon>Sulfolobaceae</taxon>
        <taxon>Sulfuracidifex</taxon>
    </lineage>
</organism>
<comment type="caution">
    <text evidence="2">The sequence shown here is derived from an EMBL/GenBank/DDBJ whole genome shotgun (WGS) entry which is preliminary data.</text>
</comment>
<gene>
    <name evidence="2" type="ORF">GC250_09440</name>
</gene>
<keyword evidence="1" id="KW-0472">Membrane</keyword>
<protein>
    <submittedName>
        <fullName evidence="2">Uncharacterized protein</fullName>
    </submittedName>
</protein>
<keyword evidence="3" id="KW-1185">Reference proteome</keyword>
<evidence type="ECO:0000313" key="2">
    <source>
        <dbReference type="EMBL" id="MUN29652.1"/>
    </source>
</evidence>
<sequence>MRKLDDMFVDVFMIAAIAFTVTLVLSGVESLMHSPILSYLIIALEVEGIILFVSFLGNAFTPLRDENVDFSKKNQDSPLSSDDKISMKERSSLYFHQDEPQLDSDLIPIDKWYDEEKGTCIKAISKDGDNFTFCYKQSNEINGERTRKN</sequence>